<feature type="compositionally biased region" description="Basic residues" evidence="1">
    <location>
        <begin position="88"/>
        <end position="107"/>
    </location>
</feature>
<evidence type="ECO:0000313" key="2">
    <source>
        <dbReference type="EMBL" id="GBP77300.1"/>
    </source>
</evidence>
<dbReference type="EMBL" id="BGZK01001325">
    <property type="protein sequence ID" value="GBP77300.1"/>
    <property type="molecule type" value="Genomic_DNA"/>
</dbReference>
<proteinExistence type="predicted"/>
<organism evidence="2 3">
    <name type="scientific">Eumeta variegata</name>
    <name type="common">Bagworm moth</name>
    <name type="synonym">Eumeta japonica</name>
    <dbReference type="NCBI Taxonomy" id="151549"/>
    <lineage>
        <taxon>Eukaryota</taxon>
        <taxon>Metazoa</taxon>
        <taxon>Ecdysozoa</taxon>
        <taxon>Arthropoda</taxon>
        <taxon>Hexapoda</taxon>
        <taxon>Insecta</taxon>
        <taxon>Pterygota</taxon>
        <taxon>Neoptera</taxon>
        <taxon>Endopterygota</taxon>
        <taxon>Lepidoptera</taxon>
        <taxon>Glossata</taxon>
        <taxon>Ditrysia</taxon>
        <taxon>Tineoidea</taxon>
        <taxon>Psychidae</taxon>
        <taxon>Oiketicinae</taxon>
        <taxon>Eumeta</taxon>
    </lineage>
</organism>
<sequence length="163" mass="17987">MSPFSALKPPLLAEHPRPSFPGSWARGTRNQGPYKGYCIEIALGNGLRVLGERIRKVCAYSYSCSEPRGHACLECELEQAGLTRPLRAKRKGSVMPARRPRSRRRTRIVPSSAQTTSLEPPPTHGTTVVCGGLLDPAPTPTLRSPLSKGRTKRQFAKWSRKLN</sequence>
<keyword evidence="3" id="KW-1185">Reference proteome</keyword>
<reference evidence="2 3" key="1">
    <citation type="journal article" date="2019" name="Commun. Biol.">
        <title>The bagworm genome reveals a unique fibroin gene that provides high tensile strength.</title>
        <authorList>
            <person name="Kono N."/>
            <person name="Nakamura H."/>
            <person name="Ohtoshi R."/>
            <person name="Tomita M."/>
            <person name="Numata K."/>
            <person name="Arakawa K."/>
        </authorList>
    </citation>
    <scope>NUCLEOTIDE SEQUENCE [LARGE SCALE GENOMIC DNA]</scope>
</reference>
<comment type="caution">
    <text evidence="2">The sequence shown here is derived from an EMBL/GenBank/DDBJ whole genome shotgun (WGS) entry which is preliminary data.</text>
</comment>
<dbReference type="Proteomes" id="UP000299102">
    <property type="component" value="Unassembled WGS sequence"/>
</dbReference>
<evidence type="ECO:0000256" key="1">
    <source>
        <dbReference type="SAM" id="MobiDB-lite"/>
    </source>
</evidence>
<evidence type="ECO:0000313" key="3">
    <source>
        <dbReference type="Proteomes" id="UP000299102"/>
    </source>
</evidence>
<feature type="region of interest" description="Disordered" evidence="1">
    <location>
        <begin position="88"/>
        <end position="163"/>
    </location>
</feature>
<feature type="region of interest" description="Disordered" evidence="1">
    <location>
        <begin position="1"/>
        <end position="27"/>
    </location>
</feature>
<name>A0A4C1YQ78_EUMVA</name>
<protein>
    <submittedName>
        <fullName evidence="2">Uncharacterized protein</fullName>
    </submittedName>
</protein>
<feature type="compositionally biased region" description="Basic residues" evidence="1">
    <location>
        <begin position="149"/>
        <end position="163"/>
    </location>
</feature>
<gene>
    <name evidence="2" type="ORF">EVAR_31732_1</name>
</gene>
<dbReference type="AlphaFoldDB" id="A0A4C1YQ78"/>
<accession>A0A4C1YQ78</accession>